<reference evidence="1" key="1">
    <citation type="submission" date="2023-10" db="EMBL/GenBank/DDBJ databases">
        <title>Amphibacter perezi, gen. nov., sp. nov. a novel taxa of the family Comamonadaceae, class Betaproteobacteria isolated from the skin microbiota of Pelophylax perezi from different populations.</title>
        <authorList>
            <person name="Costa S."/>
            <person name="Proenca D.N."/>
            <person name="Lopes I."/>
            <person name="Morais P.V."/>
        </authorList>
    </citation>
    <scope>NUCLEOTIDE SEQUENCE</scope>
    <source>
        <strain evidence="1">SL12-8</strain>
    </source>
</reference>
<dbReference type="Proteomes" id="UP001364695">
    <property type="component" value="Unassembled WGS sequence"/>
</dbReference>
<comment type="caution">
    <text evidence="1">The sequence shown here is derived from an EMBL/GenBank/DDBJ whole genome shotgun (WGS) entry which is preliminary data.</text>
</comment>
<name>A0ACC6P5R1_9BURK</name>
<gene>
    <name evidence="1" type="ORF">RV045_14220</name>
</gene>
<sequence>MNYWRRFDSWLSNPRVGPGEFFDMQSYKGLFRIFLFSMLMILILWNSYDFFIWFDQFFWGIHREINNEKKEWRQILSLIIGLPLMGFAIVGAVVVLIRRRKSQRQK</sequence>
<evidence type="ECO:0000313" key="1">
    <source>
        <dbReference type="EMBL" id="MEJ7139573.1"/>
    </source>
</evidence>
<keyword evidence="2" id="KW-1185">Reference proteome</keyword>
<dbReference type="EMBL" id="JAWDIE010000038">
    <property type="protein sequence ID" value="MEJ7139573.1"/>
    <property type="molecule type" value="Genomic_DNA"/>
</dbReference>
<proteinExistence type="predicted"/>
<protein>
    <submittedName>
        <fullName evidence="1">Uncharacterized protein</fullName>
    </submittedName>
</protein>
<organism evidence="1 2">
    <name type="scientific">Amphibiibacter pelophylacis</name>
    <dbReference type="NCBI Taxonomy" id="1799477"/>
    <lineage>
        <taxon>Bacteria</taxon>
        <taxon>Pseudomonadati</taxon>
        <taxon>Pseudomonadota</taxon>
        <taxon>Betaproteobacteria</taxon>
        <taxon>Burkholderiales</taxon>
        <taxon>Sphaerotilaceae</taxon>
        <taxon>Amphibiibacter</taxon>
    </lineage>
</organism>
<accession>A0ACC6P5R1</accession>
<evidence type="ECO:0000313" key="2">
    <source>
        <dbReference type="Proteomes" id="UP001364695"/>
    </source>
</evidence>